<dbReference type="InterPro" id="IPR006691">
    <property type="entry name" value="GyrA/parC_rep"/>
</dbReference>
<dbReference type="eggNOG" id="KOG0355">
    <property type="taxonomic scope" value="Eukaryota"/>
</dbReference>
<dbReference type="GO" id="GO:0005524">
    <property type="term" value="F:ATP binding"/>
    <property type="evidence" value="ECO:0007669"/>
    <property type="project" value="InterPro"/>
</dbReference>
<evidence type="ECO:0000256" key="6">
    <source>
        <dbReference type="ARBA" id="ARBA00023235"/>
    </source>
</evidence>
<feature type="domain" description="Topo IIA-type catalytic" evidence="8">
    <location>
        <begin position="18"/>
        <end position="488"/>
    </location>
</feature>
<proteinExistence type="inferred from homology"/>
<dbReference type="HOGENOM" id="CLU_002977_6_1_1"/>
<dbReference type="FunFam" id="3.30.1360.40:FF:000002">
    <property type="entry name" value="DNA gyrase subunit A"/>
    <property type="match status" value="1"/>
</dbReference>
<dbReference type="GO" id="GO:0009330">
    <property type="term" value="C:DNA topoisomerase type II (double strand cut, ATP-hydrolyzing) complex"/>
    <property type="evidence" value="ECO:0007669"/>
    <property type="project" value="TreeGrafter"/>
</dbReference>
<dbReference type="InterPro" id="IPR013760">
    <property type="entry name" value="Topo_IIA-like_dom_sf"/>
</dbReference>
<evidence type="ECO:0000256" key="2">
    <source>
        <dbReference type="ARBA" id="ARBA00008263"/>
    </source>
</evidence>
<dbReference type="EC" id="5.6.2.2" evidence="3"/>
<feature type="active site" description="O-(5'-phospho-DNA)-tyrosine intermediate" evidence="7">
    <location>
        <position position="106"/>
    </location>
</feature>
<reference evidence="10" key="1">
    <citation type="journal article" date="2013" name="Nature">
        <title>Pan genome of the phytoplankton Emiliania underpins its global distribution.</title>
        <authorList>
            <person name="Read B.A."/>
            <person name="Kegel J."/>
            <person name="Klute M.J."/>
            <person name="Kuo A."/>
            <person name="Lefebvre S.C."/>
            <person name="Maumus F."/>
            <person name="Mayer C."/>
            <person name="Miller J."/>
            <person name="Monier A."/>
            <person name="Salamov A."/>
            <person name="Young J."/>
            <person name="Aguilar M."/>
            <person name="Claverie J.M."/>
            <person name="Frickenhaus S."/>
            <person name="Gonzalez K."/>
            <person name="Herman E.K."/>
            <person name="Lin Y.C."/>
            <person name="Napier J."/>
            <person name="Ogata H."/>
            <person name="Sarno A.F."/>
            <person name="Shmutz J."/>
            <person name="Schroeder D."/>
            <person name="de Vargas C."/>
            <person name="Verret F."/>
            <person name="von Dassow P."/>
            <person name="Valentin K."/>
            <person name="Van de Peer Y."/>
            <person name="Wheeler G."/>
            <person name="Dacks J.B."/>
            <person name="Delwiche C.F."/>
            <person name="Dyhrman S.T."/>
            <person name="Glockner G."/>
            <person name="John U."/>
            <person name="Richards T."/>
            <person name="Worden A.Z."/>
            <person name="Zhang X."/>
            <person name="Grigoriev I.V."/>
            <person name="Allen A.E."/>
            <person name="Bidle K."/>
            <person name="Borodovsky M."/>
            <person name="Bowler C."/>
            <person name="Brownlee C."/>
            <person name="Cock J.M."/>
            <person name="Elias M."/>
            <person name="Gladyshev V.N."/>
            <person name="Groth M."/>
            <person name="Guda C."/>
            <person name="Hadaegh A."/>
            <person name="Iglesias-Rodriguez M.D."/>
            <person name="Jenkins J."/>
            <person name="Jones B.M."/>
            <person name="Lawson T."/>
            <person name="Leese F."/>
            <person name="Lindquist E."/>
            <person name="Lobanov A."/>
            <person name="Lomsadze A."/>
            <person name="Malik S.B."/>
            <person name="Marsh M.E."/>
            <person name="Mackinder L."/>
            <person name="Mock T."/>
            <person name="Mueller-Roeber B."/>
            <person name="Pagarete A."/>
            <person name="Parker M."/>
            <person name="Probert I."/>
            <person name="Quesneville H."/>
            <person name="Raines C."/>
            <person name="Rensing S.A."/>
            <person name="Riano-Pachon D.M."/>
            <person name="Richier S."/>
            <person name="Rokitta S."/>
            <person name="Shiraiwa Y."/>
            <person name="Soanes D.M."/>
            <person name="van der Giezen M."/>
            <person name="Wahlund T.M."/>
            <person name="Williams B."/>
            <person name="Wilson W."/>
            <person name="Wolfe G."/>
            <person name="Wurch L.L."/>
        </authorList>
    </citation>
    <scope>NUCLEOTIDE SEQUENCE</scope>
</reference>
<evidence type="ECO:0000313" key="10">
    <source>
        <dbReference type="Proteomes" id="UP000013827"/>
    </source>
</evidence>
<evidence type="ECO:0000256" key="1">
    <source>
        <dbReference type="ARBA" id="ARBA00000185"/>
    </source>
</evidence>
<sequence length="825" mass="89335">MRDSYMSYAMSVIMSRALPDLRDGLKPVHRRILYAMSELNLSPEGSHRKCAKVVGEVLGKFHPHGDQSVYDALVRMAQPFSLRAPLVDGHGNFGSNDPDPPAAMRYTECKLQRLARDSLLTDVALDTVDFTDNFDASEREPMVLPARLPMLLLNGASGIAATNIPPHNLGELVDALQALISDRDVSDAELLRRLPGPDFPTGGIIMGNAGARDMYTTGRGSVVLRSTTSIEALPAARGQGSRQAIIVTELPYGTAKNPLLEKVAALVNAKTLVGISDIRDESSLAGTRVVFELRRDADPLVVLNQLFKKTELQKNFPANWMAVEGPGKMPARLTLRSALSSFLDFRVECVRRRTAHLLAKAEARLHLVDGLLLATQQIDAVIEAIRGAPSVGDARELLTSSRFGLSPEQAEAILSLQLRRLTALEQSKLDDERADLRAEVARLSTLLSERSNVEAAISAELEELREAHATPRRSAIEVEYEELSDLDLTPNEGCVIVQSARGFVKRMPLDEFEAQGRGTRGKAGMANLGDGDAVLRIFSCATHDTVLFISERGIAYALEAFRVPVASRTARGVLLQSLLPIAADESIAQLLPVSEFSENESLVLLTRHGWIKRTPLLAFERITARGLIAASLGEGDCLTHAAVCTEADTVIIASRLGQALRFNTDAKQLRASGRASRGVKSMRLRDGDEIADMDVVRVGDRPADAIVRGGEAGGERGGEMLLAVTRGGYGKRVRVDAFQPKGRGGQGMISIKFKNRDDRLVGLSQAREEDQLLLITKKGVTVRQAVAAISEQGRAATGVQLQRLDADDYVASAAIVPPVEQDDAA</sequence>
<evidence type="ECO:0000256" key="7">
    <source>
        <dbReference type="PROSITE-ProRule" id="PRU01384"/>
    </source>
</evidence>
<comment type="catalytic activity">
    <reaction evidence="1 7">
        <text>ATP-dependent breakage, passage and rejoining of double-stranded DNA.</text>
        <dbReference type="EC" id="5.6.2.2"/>
    </reaction>
</comment>
<dbReference type="InterPro" id="IPR035516">
    <property type="entry name" value="Gyrase/topoIV_suA_C"/>
</dbReference>
<reference evidence="9" key="2">
    <citation type="submission" date="2024-10" db="UniProtKB">
        <authorList>
            <consortium name="EnsemblProtists"/>
        </authorList>
    </citation>
    <scope>IDENTIFICATION</scope>
</reference>
<dbReference type="Gene3D" id="3.90.199.10">
    <property type="entry name" value="Topoisomerase II, domain 5"/>
    <property type="match status" value="1"/>
</dbReference>
<dbReference type="SMART" id="SM00434">
    <property type="entry name" value="TOP4c"/>
    <property type="match status" value="1"/>
</dbReference>
<organism evidence="9 10">
    <name type="scientific">Emiliania huxleyi (strain CCMP1516)</name>
    <dbReference type="NCBI Taxonomy" id="280463"/>
    <lineage>
        <taxon>Eukaryota</taxon>
        <taxon>Haptista</taxon>
        <taxon>Haptophyta</taxon>
        <taxon>Prymnesiophyceae</taxon>
        <taxon>Isochrysidales</taxon>
        <taxon>Noelaerhabdaceae</taxon>
        <taxon>Emiliania</taxon>
    </lineage>
</organism>
<dbReference type="Gene3D" id="1.10.268.10">
    <property type="entry name" value="Topoisomerase, domain 3"/>
    <property type="match status" value="1"/>
</dbReference>
<dbReference type="Pfam" id="PF03989">
    <property type="entry name" value="DNA_gyraseA_C"/>
    <property type="match status" value="6"/>
</dbReference>
<dbReference type="PROSITE" id="PS52040">
    <property type="entry name" value="TOPO_IIA"/>
    <property type="match status" value="1"/>
</dbReference>
<comment type="similarity">
    <text evidence="2">Belongs to the type II topoisomerase GyrA/ParC subunit family.</text>
</comment>
<dbReference type="GO" id="GO:0003677">
    <property type="term" value="F:DNA binding"/>
    <property type="evidence" value="ECO:0007669"/>
    <property type="project" value="UniProtKB-UniRule"/>
</dbReference>
<dbReference type="Pfam" id="PF00521">
    <property type="entry name" value="DNA_topoisoIV"/>
    <property type="match status" value="1"/>
</dbReference>
<dbReference type="PANTHER" id="PTHR43493">
    <property type="entry name" value="DNA GYRASE/TOPOISOMERASE SUBUNIT A"/>
    <property type="match status" value="1"/>
</dbReference>
<dbReference type="KEGG" id="ehx:EMIHUDRAFT_424104"/>
<dbReference type="EnsemblProtists" id="EOD20608">
    <property type="protein sequence ID" value="EOD20608"/>
    <property type="gene ID" value="EMIHUDRAFT_310561"/>
</dbReference>
<dbReference type="GO" id="GO:0003918">
    <property type="term" value="F:DNA topoisomerase type II (double strand cut, ATP-hydrolyzing) activity"/>
    <property type="evidence" value="ECO:0007669"/>
    <property type="project" value="UniProtKB-EC"/>
</dbReference>
<dbReference type="AlphaFoldDB" id="A0A0D3JAS3"/>
<name>A0A0D3JAS3_EMIH1</name>
<dbReference type="NCBIfam" id="NF004043">
    <property type="entry name" value="PRK05560.1"/>
    <property type="match status" value="1"/>
</dbReference>
<dbReference type="EnsemblProtists" id="EOD28856">
    <property type="protein sequence ID" value="EOD28856"/>
    <property type="gene ID" value="EMIHUDRAFT_424104"/>
</dbReference>
<dbReference type="KEGG" id="ehx:EMIHUDRAFT_310561"/>
<evidence type="ECO:0000256" key="3">
    <source>
        <dbReference type="ARBA" id="ARBA00012895"/>
    </source>
</evidence>
<accession>A0A0D3JAS3</accession>
<dbReference type="PANTHER" id="PTHR43493:SF5">
    <property type="entry name" value="DNA GYRASE SUBUNIT A, CHLOROPLASTIC_MITOCHONDRIAL"/>
    <property type="match status" value="1"/>
</dbReference>
<dbReference type="GO" id="GO:0006265">
    <property type="term" value="P:DNA topological change"/>
    <property type="evidence" value="ECO:0007669"/>
    <property type="project" value="UniProtKB-UniRule"/>
</dbReference>
<dbReference type="RefSeq" id="XP_005773037.1">
    <property type="nucleotide sequence ID" value="XM_005772980.1"/>
</dbReference>
<dbReference type="Gene3D" id="2.120.10.90">
    <property type="entry name" value="DNA gyrase/topoisomerase IV, subunit A, C-terminal"/>
    <property type="match status" value="1"/>
</dbReference>
<dbReference type="InterPro" id="IPR013757">
    <property type="entry name" value="Topo_IIA_A_a_sf"/>
</dbReference>
<keyword evidence="4 7" id="KW-0799">Topoisomerase</keyword>
<dbReference type="NCBIfam" id="TIGR01063">
    <property type="entry name" value="gyrA"/>
    <property type="match status" value="1"/>
</dbReference>
<keyword evidence="6 7" id="KW-0413">Isomerase</keyword>
<dbReference type="RefSeq" id="XP_005781285.1">
    <property type="nucleotide sequence ID" value="XM_005781228.1"/>
</dbReference>
<dbReference type="GeneID" id="17266155"/>
<evidence type="ECO:0000313" key="9">
    <source>
        <dbReference type="EnsemblProtists" id="EOD20608"/>
    </source>
</evidence>
<keyword evidence="10" id="KW-1185">Reference proteome</keyword>
<dbReference type="FunFam" id="1.10.268.10:FF:000001">
    <property type="entry name" value="DNA gyrase subunit A"/>
    <property type="match status" value="1"/>
</dbReference>
<dbReference type="PaxDb" id="2903-EOD20608"/>
<evidence type="ECO:0000259" key="8">
    <source>
        <dbReference type="PROSITE" id="PS52040"/>
    </source>
</evidence>
<dbReference type="CDD" id="cd00187">
    <property type="entry name" value="TOP4c"/>
    <property type="match status" value="1"/>
</dbReference>
<dbReference type="OMA" id="THHWLLF"/>
<dbReference type="Gene3D" id="3.30.1360.40">
    <property type="match status" value="1"/>
</dbReference>
<dbReference type="GeneID" id="17274402"/>
<dbReference type="SUPFAM" id="SSF101904">
    <property type="entry name" value="GyrA/ParC C-terminal domain-like"/>
    <property type="match status" value="1"/>
</dbReference>
<dbReference type="NCBIfam" id="NF004044">
    <property type="entry name" value="PRK05561.1"/>
    <property type="match status" value="1"/>
</dbReference>
<keyword evidence="5 7" id="KW-0238">DNA-binding</keyword>
<dbReference type="InterPro" id="IPR050220">
    <property type="entry name" value="Type_II_DNA_Topoisomerases"/>
</dbReference>
<dbReference type="SUPFAM" id="SSF56719">
    <property type="entry name" value="Type II DNA topoisomerase"/>
    <property type="match status" value="1"/>
</dbReference>
<evidence type="ECO:0000256" key="4">
    <source>
        <dbReference type="ARBA" id="ARBA00023029"/>
    </source>
</evidence>
<dbReference type="InterPro" id="IPR013758">
    <property type="entry name" value="Topo_IIA_A/C_ab"/>
</dbReference>
<dbReference type="InterPro" id="IPR002205">
    <property type="entry name" value="Topo_IIA_dom_A"/>
</dbReference>
<evidence type="ECO:0000256" key="5">
    <source>
        <dbReference type="ARBA" id="ARBA00023125"/>
    </source>
</evidence>
<protein>
    <recommendedName>
        <fullName evidence="3">DNA topoisomerase (ATP-hydrolyzing)</fullName>
        <ecNumber evidence="3">5.6.2.2</ecNumber>
    </recommendedName>
</protein>
<dbReference type="Proteomes" id="UP000013827">
    <property type="component" value="Unassembled WGS sequence"/>
</dbReference>
<dbReference type="STRING" id="2903.R1CCZ8"/>